<dbReference type="Proteomes" id="UP000250086">
    <property type="component" value="Unassembled WGS sequence"/>
</dbReference>
<reference evidence="1 2" key="1">
    <citation type="submission" date="2018-06" db="EMBL/GenBank/DDBJ databases">
        <authorList>
            <consortium name="Pathogen Informatics"/>
            <person name="Doyle S."/>
        </authorList>
    </citation>
    <scope>NUCLEOTIDE SEQUENCE [LARGE SCALE GENOMIC DNA]</scope>
    <source>
        <strain evidence="1 2">NCTC13093</strain>
    </source>
</reference>
<dbReference type="SUPFAM" id="SSF53850">
    <property type="entry name" value="Periplasmic binding protein-like II"/>
    <property type="match status" value="1"/>
</dbReference>
<sequence length="56" mass="6610">MPSFNLEIMDKEYSKEICQYALGMQKHSPYSFFITNELEEMKRDGTLAKIIGKYIK</sequence>
<proteinExistence type="predicted"/>
<dbReference type="RefSeq" id="WP_172458006.1">
    <property type="nucleotide sequence ID" value="NZ_UAPU01000005.1"/>
</dbReference>
<evidence type="ECO:0000313" key="2">
    <source>
        <dbReference type="Proteomes" id="UP000250086"/>
    </source>
</evidence>
<gene>
    <name evidence="1" type="ORF">NCTC13093_02008</name>
</gene>
<accession>A0A2X0WYH7</accession>
<evidence type="ECO:0000313" key="1">
    <source>
        <dbReference type="EMBL" id="SPT70591.1"/>
    </source>
</evidence>
<dbReference type="EMBL" id="UAPV01000001">
    <property type="protein sequence ID" value="SPT70591.1"/>
    <property type="molecule type" value="Genomic_DNA"/>
</dbReference>
<dbReference type="AlphaFoldDB" id="A0A2X0WYH7"/>
<organism evidence="1 2">
    <name type="scientific">Anaerobiospirillum thomasii</name>
    <dbReference type="NCBI Taxonomy" id="179995"/>
    <lineage>
        <taxon>Bacteria</taxon>
        <taxon>Pseudomonadati</taxon>
        <taxon>Pseudomonadota</taxon>
        <taxon>Gammaproteobacteria</taxon>
        <taxon>Aeromonadales</taxon>
        <taxon>Succinivibrionaceae</taxon>
        <taxon>Anaerobiospirillum</taxon>
    </lineage>
</organism>
<name>A0A2X0WYH7_9GAMM</name>
<dbReference type="Gene3D" id="3.40.190.10">
    <property type="entry name" value="Periplasmic binding protein-like II"/>
    <property type="match status" value="2"/>
</dbReference>
<protein>
    <submittedName>
        <fullName evidence="1">Uncharacterized protein</fullName>
    </submittedName>
</protein>
<keyword evidence="2" id="KW-1185">Reference proteome</keyword>